<feature type="transmembrane region" description="Helical" evidence="2">
    <location>
        <begin position="14"/>
        <end position="34"/>
    </location>
</feature>
<keyword evidence="2" id="KW-1133">Transmembrane helix</keyword>
<dbReference type="InterPro" id="IPR024370">
    <property type="entry name" value="PBP_domain"/>
</dbReference>
<evidence type="ECO:0000256" key="2">
    <source>
        <dbReference type="SAM" id="Phobius"/>
    </source>
</evidence>
<dbReference type="PANTHER" id="PTHR30570">
    <property type="entry name" value="PERIPLASMIC PHOSPHATE BINDING COMPONENT OF PHOSPHATE ABC TRANSPORTER"/>
    <property type="match status" value="1"/>
</dbReference>
<evidence type="ECO:0000313" key="5">
    <source>
        <dbReference type="Proteomes" id="UP000294508"/>
    </source>
</evidence>
<sequence>MDFSGLGDINLETIIAAIALIASVVAWLIDRYILRRKRLVYRVQVDAPMGVYPSADKTQRMVDVEVRHQGAVVENPSIVLLRLDNAGGMDIDPQDMHEKVSFAFPDRKIVGLKVTEAHPNSLGEMLQRRLVPANYVDTSKLVLPRIAINRGDHFKFLLVLSGTGKGVTHAGYLAGGSTGGGVYHEPRPRGPGRRSLMFGALSLLLVGALVALFTVDVLQPPDNCASGQVRIIGSTAVESTMREVRTAYAADCTDADITIAANGSRSGIRTLEETGAQDAGAAERLIAMSDGTAEDAPDLWGEPVAVAVFAVAVNRSSDVTGLTRAQLRDIYGGRITNWKQLGGRDLPIRMVSRVGPDSGSRRVFRDKVLSGDQELGISSDDCRRDDPVAKHHRCEVGTTEELLTRVNEIDGAIGYAELGSARKYPEITVASIDSVVPDPAKVADGSYKFWEVEHAYTYKTPAADSLTAAFLDYLRSAQARPVLARGGLVPCNDLPGGFCG</sequence>
<dbReference type="OrthoDB" id="9790048at2"/>
<evidence type="ECO:0000259" key="3">
    <source>
        <dbReference type="Pfam" id="PF12849"/>
    </source>
</evidence>
<name>A0A4R2HGX1_9ACTN</name>
<comment type="caution">
    <text evidence="4">The sequence shown here is derived from an EMBL/GenBank/DDBJ whole genome shotgun (WGS) entry which is preliminary data.</text>
</comment>
<proteinExistence type="predicted"/>
<dbReference type="Proteomes" id="UP000294508">
    <property type="component" value="Unassembled WGS sequence"/>
</dbReference>
<keyword evidence="5" id="KW-1185">Reference proteome</keyword>
<dbReference type="InterPro" id="IPR050811">
    <property type="entry name" value="Phosphate_ABC_transporter"/>
</dbReference>
<protein>
    <submittedName>
        <fullName evidence="4">ABC-type phosphate transport system substrate-binding protein</fullName>
    </submittedName>
</protein>
<reference evidence="4 5" key="1">
    <citation type="journal article" date="2015" name="Stand. Genomic Sci.">
        <title>Genomic Encyclopedia of Bacterial and Archaeal Type Strains, Phase III: the genomes of soil and plant-associated and newly described type strains.</title>
        <authorList>
            <person name="Whitman W.B."/>
            <person name="Woyke T."/>
            <person name="Klenk H.P."/>
            <person name="Zhou Y."/>
            <person name="Lilburn T.G."/>
            <person name="Beck B.J."/>
            <person name="De Vos P."/>
            <person name="Vandamme P."/>
            <person name="Eisen J.A."/>
            <person name="Garrity G."/>
            <person name="Hugenholtz P."/>
            <person name="Kyrpides N.C."/>
        </authorList>
    </citation>
    <scope>NUCLEOTIDE SEQUENCE [LARGE SCALE GENOMIC DNA]</scope>
    <source>
        <strain evidence="4 5">VKM Ac-2572</strain>
    </source>
</reference>
<organism evidence="4 5">
    <name type="scientific">Kribbella steppae</name>
    <dbReference type="NCBI Taxonomy" id="2512223"/>
    <lineage>
        <taxon>Bacteria</taxon>
        <taxon>Bacillati</taxon>
        <taxon>Actinomycetota</taxon>
        <taxon>Actinomycetes</taxon>
        <taxon>Propionibacteriales</taxon>
        <taxon>Kribbellaceae</taxon>
        <taxon>Kribbella</taxon>
    </lineage>
</organism>
<feature type="transmembrane region" description="Helical" evidence="2">
    <location>
        <begin position="196"/>
        <end position="215"/>
    </location>
</feature>
<evidence type="ECO:0000256" key="1">
    <source>
        <dbReference type="ARBA" id="ARBA00022729"/>
    </source>
</evidence>
<dbReference type="Gene3D" id="3.40.190.10">
    <property type="entry name" value="Periplasmic binding protein-like II"/>
    <property type="match status" value="2"/>
</dbReference>
<dbReference type="PANTHER" id="PTHR30570:SF1">
    <property type="entry name" value="PHOSPHATE-BINDING PROTEIN PSTS"/>
    <property type="match status" value="1"/>
</dbReference>
<keyword evidence="2" id="KW-0812">Transmembrane</keyword>
<dbReference type="Pfam" id="PF12849">
    <property type="entry name" value="PBP_like_2"/>
    <property type="match status" value="1"/>
</dbReference>
<keyword evidence="2" id="KW-0472">Membrane</keyword>
<evidence type="ECO:0000313" key="4">
    <source>
        <dbReference type="EMBL" id="TCO28421.1"/>
    </source>
</evidence>
<dbReference type="AlphaFoldDB" id="A0A4R2HGX1"/>
<dbReference type="SUPFAM" id="SSF53850">
    <property type="entry name" value="Periplasmic binding protein-like II"/>
    <property type="match status" value="1"/>
</dbReference>
<dbReference type="EMBL" id="SLWN01000006">
    <property type="protein sequence ID" value="TCO28421.1"/>
    <property type="molecule type" value="Genomic_DNA"/>
</dbReference>
<dbReference type="RefSeq" id="WP_132210601.1">
    <property type="nucleotide sequence ID" value="NZ_SLWN01000006.1"/>
</dbReference>
<feature type="domain" description="PBP" evidence="3">
    <location>
        <begin position="221"/>
        <end position="476"/>
    </location>
</feature>
<keyword evidence="1" id="KW-0732">Signal</keyword>
<accession>A0A4R2HGX1</accession>
<gene>
    <name evidence="4" type="ORF">EV652_106407</name>
</gene>